<accession>A0A1B6EKI2</accession>
<dbReference type="InterPro" id="IPR001148">
    <property type="entry name" value="CA_dom"/>
</dbReference>
<evidence type="ECO:0000256" key="1">
    <source>
        <dbReference type="ARBA" id="ARBA00010718"/>
    </source>
</evidence>
<protein>
    <recommendedName>
        <fullName evidence="2">Alpha-carbonic anhydrase domain-containing protein</fullName>
    </recommendedName>
</protein>
<gene>
    <name evidence="3" type="ORF">g.35650</name>
</gene>
<dbReference type="InterPro" id="IPR023561">
    <property type="entry name" value="Carbonic_anhydrase_a-class"/>
</dbReference>
<dbReference type="GO" id="GO:0004089">
    <property type="term" value="F:carbonate dehydratase activity"/>
    <property type="evidence" value="ECO:0007669"/>
    <property type="project" value="InterPro"/>
</dbReference>
<dbReference type="PANTHER" id="PTHR18952:SF233">
    <property type="entry name" value="CARBONIC ANHYDRASE 14"/>
    <property type="match status" value="1"/>
</dbReference>
<dbReference type="AlphaFoldDB" id="A0A1B6EKI2"/>
<comment type="similarity">
    <text evidence="1">Belongs to the alpha-carbonic anhydrase family.</text>
</comment>
<evidence type="ECO:0000259" key="2">
    <source>
        <dbReference type="PROSITE" id="PS51144"/>
    </source>
</evidence>
<dbReference type="Pfam" id="PF00194">
    <property type="entry name" value="Carb_anhydrase"/>
    <property type="match status" value="1"/>
</dbReference>
<dbReference type="PROSITE" id="PS51144">
    <property type="entry name" value="ALPHA_CA_2"/>
    <property type="match status" value="1"/>
</dbReference>
<feature type="domain" description="Alpha-carbonic anhydrase" evidence="2">
    <location>
        <begin position="1"/>
        <end position="264"/>
    </location>
</feature>
<dbReference type="SMART" id="SM01057">
    <property type="entry name" value="Carb_anhydrase"/>
    <property type="match status" value="1"/>
</dbReference>
<name>A0A1B6EKI2_9HEMI</name>
<organism evidence="3">
    <name type="scientific">Cuerna arida</name>
    <dbReference type="NCBI Taxonomy" id="1464854"/>
    <lineage>
        <taxon>Eukaryota</taxon>
        <taxon>Metazoa</taxon>
        <taxon>Ecdysozoa</taxon>
        <taxon>Arthropoda</taxon>
        <taxon>Hexapoda</taxon>
        <taxon>Insecta</taxon>
        <taxon>Pterygota</taxon>
        <taxon>Neoptera</taxon>
        <taxon>Paraneoptera</taxon>
        <taxon>Hemiptera</taxon>
        <taxon>Auchenorrhyncha</taxon>
        <taxon>Membracoidea</taxon>
        <taxon>Cicadellidae</taxon>
        <taxon>Cicadellinae</taxon>
        <taxon>Proconiini</taxon>
        <taxon>Cuerna</taxon>
    </lineage>
</organism>
<feature type="non-terminal residue" evidence="3">
    <location>
        <position position="318"/>
    </location>
</feature>
<reference evidence="3" key="1">
    <citation type="submission" date="2015-11" db="EMBL/GenBank/DDBJ databases">
        <title>De novo transcriptome assembly of four potential Pierce s Disease insect vectors from Arizona vineyards.</title>
        <authorList>
            <person name="Tassone E.E."/>
        </authorList>
    </citation>
    <scope>NUCLEOTIDE SEQUENCE</scope>
</reference>
<dbReference type="InterPro" id="IPR036398">
    <property type="entry name" value="CA_dom_sf"/>
</dbReference>
<dbReference type="GO" id="GO:0005737">
    <property type="term" value="C:cytoplasm"/>
    <property type="evidence" value="ECO:0007669"/>
    <property type="project" value="TreeGrafter"/>
</dbReference>
<dbReference type="CDD" id="cd00326">
    <property type="entry name" value="alpha_CA"/>
    <property type="match status" value="1"/>
</dbReference>
<dbReference type="PANTHER" id="PTHR18952">
    <property type="entry name" value="CARBONIC ANHYDRASE"/>
    <property type="match status" value="1"/>
</dbReference>
<dbReference type="GO" id="GO:0008270">
    <property type="term" value="F:zinc ion binding"/>
    <property type="evidence" value="ECO:0007669"/>
    <property type="project" value="InterPro"/>
</dbReference>
<feature type="non-terminal residue" evidence="3">
    <location>
        <position position="1"/>
    </location>
</feature>
<dbReference type="Gene3D" id="3.10.200.10">
    <property type="entry name" value="Alpha carbonic anhydrase"/>
    <property type="match status" value="1"/>
</dbReference>
<sequence>HAPIPFFSDFDQEQEWEEGKVLIRRLAQTDGMLVAPIDLALDITTPLSLEKLRWLNFDLEPTKLKVTNTGETAIVSGKWEQIRPYLNRGPLDSNYVFSQLHFHWGQNEHEGSEHTAGGIKYPLEMHVVFYKTGYLTQPAALKHDDGIVTVVYLIKLQDKSTPGLQLLTAHLEKVKEPRTSVLLPLVPLSSLLVPFTKDYFLYWGSLATSRCSHKVLWFVSRAALGITAEDLDKFRSLLNSRRERLNRNFRVTNDVQGRTVFHVCPSVDRKHLLHQGTVEPPGKTMITFVNYSQVPNLNSMVAERVFSKGDCIGDASSK</sequence>
<dbReference type="EMBL" id="GECZ01031319">
    <property type="protein sequence ID" value="JAS38450.1"/>
    <property type="molecule type" value="Transcribed_RNA"/>
</dbReference>
<dbReference type="SUPFAM" id="SSF51069">
    <property type="entry name" value="Carbonic anhydrase"/>
    <property type="match status" value="1"/>
</dbReference>
<proteinExistence type="inferred from homology"/>
<evidence type="ECO:0000313" key="3">
    <source>
        <dbReference type="EMBL" id="JAS38450.1"/>
    </source>
</evidence>